<evidence type="ECO:0000256" key="2">
    <source>
        <dbReference type="ARBA" id="ARBA00023002"/>
    </source>
</evidence>
<dbReference type="Pfam" id="PF11807">
    <property type="entry name" value="UstYa"/>
    <property type="match status" value="1"/>
</dbReference>
<proteinExistence type="inferred from homology"/>
<dbReference type="Proteomes" id="UP000521872">
    <property type="component" value="Unassembled WGS sequence"/>
</dbReference>
<evidence type="ECO:0000313" key="5">
    <source>
        <dbReference type="Proteomes" id="UP000521872"/>
    </source>
</evidence>
<evidence type="ECO:0000256" key="1">
    <source>
        <dbReference type="ARBA" id="ARBA00004685"/>
    </source>
</evidence>
<evidence type="ECO:0000256" key="3">
    <source>
        <dbReference type="ARBA" id="ARBA00035112"/>
    </source>
</evidence>
<name>A0A8H4QT19_9AGAR</name>
<sequence length="190" mass="21594">MVNNKVALLIGILATTANLFVIYTCLSKAFLPAVDFTRAYSYMGHDFPDSLPIPSPGLLDVEVYLEESPRYSVKGLASDDEWLSLTSRLGGYIRLGPPKRLFMVTMFHELHCLRVINLAFEPTGWDNTPGPIDESHIKHCFDYLRQAVLCSADLNVEEGSYIQGEFWEKSFPQQRMCKDWTSVYRVMNGD</sequence>
<dbReference type="GO" id="GO:0043386">
    <property type="term" value="P:mycotoxin biosynthetic process"/>
    <property type="evidence" value="ECO:0007669"/>
    <property type="project" value="InterPro"/>
</dbReference>
<dbReference type="PANTHER" id="PTHR33365:SF11">
    <property type="entry name" value="TAT PATHWAY SIGNAL SEQUENCE"/>
    <property type="match status" value="1"/>
</dbReference>
<dbReference type="GO" id="GO:0016491">
    <property type="term" value="F:oxidoreductase activity"/>
    <property type="evidence" value="ECO:0007669"/>
    <property type="project" value="UniProtKB-KW"/>
</dbReference>
<dbReference type="AlphaFoldDB" id="A0A8H4QT19"/>
<comment type="similarity">
    <text evidence="3">Belongs to the ustYa family.</text>
</comment>
<protein>
    <submittedName>
        <fullName evidence="4">Uncharacterized protein</fullName>
    </submittedName>
</protein>
<gene>
    <name evidence="4" type="ORF">D9613_012370</name>
</gene>
<evidence type="ECO:0000313" key="4">
    <source>
        <dbReference type="EMBL" id="KAF4615832.1"/>
    </source>
</evidence>
<comment type="caution">
    <text evidence="4">The sequence shown here is derived from an EMBL/GenBank/DDBJ whole genome shotgun (WGS) entry which is preliminary data.</text>
</comment>
<organism evidence="4 5">
    <name type="scientific">Agrocybe pediades</name>
    <dbReference type="NCBI Taxonomy" id="84607"/>
    <lineage>
        <taxon>Eukaryota</taxon>
        <taxon>Fungi</taxon>
        <taxon>Dikarya</taxon>
        <taxon>Basidiomycota</taxon>
        <taxon>Agaricomycotina</taxon>
        <taxon>Agaricomycetes</taxon>
        <taxon>Agaricomycetidae</taxon>
        <taxon>Agaricales</taxon>
        <taxon>Agaricineae</taxon>
        <taxon>Strophariaceae</taxon>
        <taxon>Agrocybe</taxon>
    </lineage>
</organism>
<accession>A0A8H4QT19</accession>
<reference evidence="4 5" key="1">
    <citation type="submission" date="2019-12" db="EMBL/GenBank/DDBJ databases">
        <authorList>
            <person name="Floudas D."/>
            <person name="Bentzer J."/>
            <person name="Ahren D."/>
            <person name="Johansson T."/>
            <person name="Persson P."/>
            <person name="Tunlid A."/>
        </authorList>
    </citation>
    <scope>NUCLEOTIDE SEQUENCE [LARGE SCALE GENOMIC DNA]</scope>
    <source>
        <strain evidence="4 5">CBS 102.39</strain>
    </source>
</reference>
<keyword evidence="5" id="KW-1185">Reference proteome</keyword>
<comment type="pathway">
    <text evidence="1">Mycotoxin biosynthesis.</text>
</comment>
<keyword evidence="2" id="KW-0560">Oxidoreductase</keyword>
<dbReference type="InterPro" id="IPR021765">
    <property type="entry name" value="UstYa-like"/>
</dbReference>
<dbReference type="EMBL" id="JAACJL010000033">
    <property type="protein sequence ID" value="KAF4615832.1"/>
    <property type="molecule type" value="Genomic_DNA"/>
</dbReference>
<dbReference type="PANTHER" id="PTHR33365">
    <property type="entry name" value="YALI0B05434P"/>
    <property type="match status" value="1"/>
</dbReference>